<dbReference type="EnsemblMetazoa" id="AALFPA23_004817.R5979">
    <property type="protein sequence ID" value="AALFPA23_004817.P5979"/>
    <property type="gene ID" value="AALFPA23_004817"/>
</dbReference>
<feature type="domain" description="Reverse transcriptase" evidence="2">
    <location>
        <begin position="605"/>
        <end position="802"/>
    </location>
</feature>
<sequence length="1170" mass="137004">MDPLFAHCKPYISSNEHGFMPGRSTATNLCLTSQIIESMSKRVQTDLELTLGAFWVRAGVSSCVDRSRLTVSPVVFWTAISSEDDLRESVQSSRPALRAVKRDDGGSILSPPSQRRYPPPSSRFTPSSRDEQQHRVDEEKPCAEDEVDYELRLRKMRPDKRESLEDKRRLLRRLVNEDRKLKVSYAPIVNIMEDNLRIEKKIAELDEMLNKKIDYATVSRLRHYLTRAARAATTDDVEVQVKEDLYSRIQEIFKKYKIKIKNPESESEEDQDKTEQKDKTEQEREEQERGEKENKDREWKEQEQNENEKSEPGKTLLEQKQREKEDRDIEEQTRINKMKKEQNKGGKVKSHGNKSELELERETNDESNDEKLQGAVRKDRQRSKLSVIDIEDLDHLIEINHKIDANDQSLYRTGQVSRPEIHHLEAEEDSDDCYSEEEDTPVCVIQNRQQQNKLRELDLTWTSNLTGETVINHLKIEKDVLPVGKQPISFSVHFMEKSEEAEELVIKSRPEEDDSLDVPTLDLPKDPGKFIENVETEHELSEPDRERLKQVLKRFACTSENQLGRTTLLEHHIELVEGTNLKDLPMYRYAPKIWDKIEAELERWKELNVIEECVAEYANPLVPVRKANGKIRVCLDSRRINSITKKDAYPMRNMSEIFHRLKKAKYFSVIDLKDAYFQIPLNEKSRDYTAFRTPKGLFRFKVVPFGLKNAPFTMNRLMNRAFGFDLEPKVFTYLDDIIIATETLEEHFRLLEEVAKRLRNAGLTISVEKTLGAFWVRAGVSSCVDRSRLTVSPVVFWTAISSEDDLRESVQSSRPALRAVKRDDGGSILSPPSQRRYPPPSSRFTPSSRDEQQHRVDEEKPCAEDEVDYELRLRKMRPDKRESLEDKRRLLRRLVNEDRKLKVSYAPIVNIMEDNLRIEKKIAELDEMLNKKIDYATVSRLRHYLTRAARAATTDDVEVQVKEDLYSRIQEIFKKYKIKIKNPESESEEDQDKTEQKDKTEQEREEQERGEKENKDREWKEQEQNENEKSEPGKTLLEQKQREKEDRDIEEQTRINKMKKEQNKGGKVKSHGNKSELELERETNDESNDEKLQGAVRKDRQRSKLSVIDIEDLDHLIEINHKIDANDQSLYRTGQVSRPEIHHLEAEEDSDDCYSEEEDTPVCVIQNRQQ</sequence>
<organism evidence="3 4">
    <name type="scientific">Aedes albopictus</name>
    <name type="common">Asian tiger mosquito</name>
    <name type="synonym">Stegomyia albopicta</name>
    <dbReference type="NCBI Taxonomy" id="7160"/>
    <lineage>
        <taxon>Eukaryota</taxon>
        <taxon>Metazoa</taxon>
        <taxon>Ecdysozoa</taxon>
        <taxon>Arthropoda</taxon>
        <taxon>Hexapoda</taxon>
        <taxon>Insecta</taxon>
        <taxon>Pterygota</taxon>
        <taxon>Neoptera</taxon>
        <taxon>Endopterygota</taxon>
        <taxon>Diptera</taxon>
        <taxon>Nematocera</taxon>
        <taxon>Culicoidea</taxon>
        <taxon>Culicidae</taxon>
        <taxon>Culicinae</taxon>
        <taxon>Aedini</taxon>
        <taxon>Aedes</taxon>
        <taxon>Stegomyia</taxon>
    </lineage>
</organism>
<dbReference type="RefSeq" id="XP_062714198.1">
    <property type="nucleotide sequence ID" value="XM_062858214.1"/>
</dbReference>
<evidence type="ECO:0000313" key="4">
    <source>
        <dbReference type="Proteomes" id="UP000069940"/>
    </source>
</evidence>
<feature type="compositionally biased region" description="Basic and acidic residues" evidence="1">
    <location>
        <begin position="1073"/>
        <end position="1098"/>
    </location>
</feature>
<keyword evidence="4" id="KW-1185">Reference proteome</keyword>
<name>A0ABM1Y1G9_AEDAL</name>
<feature type="compositionally biased region" description="Low complexity" evidence="1">
    <location>
        <begin position="830"/>
        <end position="847"/>
    </location>
</feature>
<feature type="region of interest" description="Disordered" evidence="1">
    <location>
        <begin position="263"/>
        <end position="381"/>
    </location>
</feature>
<dbReference type="SUPFAM" id="SSF56672">
    <property type="entry name" value="DNA/RNA polymerases"/>
    <property type="match status" value="1"/>
</dbReference>
<dbReference type="InterPro" id="IPR053134">
    <property type="entry name" value="RNA-dir_DNA_polymerase"/>
</dbReference>
<dbReference type="InterPro" id="IPR043502">
    <property type="entry name" value="DNA/RNA_pol_sf"/>
</dbReference>
<feature type="compositionally biased region" description="Basic and acidic residues" evidence="1">
    <location>
        <begin position="273"/>
        <end position="344"/>
    </location>
</feature>
<evidence type="ECO:0000256" key="1">
    <source>
        <dbReference type="SAM" id="MobiDB-lite"/>
    </source>
</evidence>
<reference evidence="4" key="1">
    <citation type="journal article" date="2015" name="Proc. Natl. Acad. Sci. U.S.A.">
        <title>Genome sequence of the Asian Tiger mosquito, Aedes albopictus, reveals insights into its biology, genetics, and evolution.</title>
        <authorList>
            <person name="Chen X.G."/>
            <person name="Jiang X."/>
            <person name="Gu J."/>
            <person name="Xu M."/>
            <person name="Wu Y."/>
            <person name="Deng Y."/>
            <person name="Zhang C."/>
            <person name="Bonizzoni M."/>
            <person name="Dermauw W."/>
            <person name="Vontas J."/>
            <person name="Armbruster P."/>
            <person name="Huang X."/>
            <person name="Yang Y."/>
            <person name="Zhang H."/>
            <person name="He W."/>
            <person name="Peng H."/>
            <person name="Liu Y."/>
            <person name="Wu K."/>
            <person name="Chen J."/>
            <person name="Lirakis M."/>
            <person name="Topalis P."/>
            <person name="Van Leeuwen T."/>
            <person name="Hall A.B."/>
            <person name="Jiang X."/>
            <person name="Thorpe C."/>
            <person name="Mueller R.L."/>
            <person name="Sun C."/>
            <person name="Waterhouse R.M."/>
            <person name="Yan G."/>
            <person name="Tu Z.J."/>
            <person name="Fang X."/>
            <person name="James A.A."/>
        </authorList>
    </citation>
    <scope>NUCLEOTIDE SEQUENCE [LARGE SCALE GENOMIC DNA]</scope>
    <source>
        <strain evidence="4">Foshan</strain>
    </source>
</reference>
<dbReference type="Pfam" id="PF00078">
    <property type="entry name" value="RVT_1"/>
    <property type="match status" value="1"/>
</dbReference>
<dbReference type="InterPro" id="IPR000477">
    <property type="entry name" value="RT_dom"/>
</dbReference>
<dbReference type="Proteomes" id="UP000069940">
    <property type="component" value="Unassembled WGS sequence"/>
</dbReference>
<feature type="compositionally biased region" description="Basic and acidic residues" evidence="1">
    <location>
        <begin position="128"/>
        <end position="142"/>
    </location>
</feature>
<dbReference type="GeneID" id="134290975"/>
<feature type="region of interest" description="Disordered" evidence="1">
    <location>
        <begin position="811"/>
        <end position="862"/>
    </location>
</feature>
<protein>
    <recommendedName>
        <fullName evidence="2">Reverse transcriptase domain-containing protein</fullName>
    </recommendedName>
</protein>
<dbReference type="Gene3D" id="3.10.10.10">
    <property type="entry name" value="HIV Type 1 Reverse Transcriptase, subunit A, domain 1"/>
    <property type="match status" value="1"/>
</dbReference>
<feature type="compositionally biased region" description="Basic and acidic residues" evidence="1">
    <location>
        <begin position="993"/>
        <end position="1064"/>
    </location>
</feature>
<feature type="compositionally biased region" description="Basic and acidic residues" evidence="1">
    <location>
        <begin position="848"/>
        <end position="862"/>
    </location>
</feature>
<dbReference type="CDD" id="cd01647">
    <property type="entry name" value="RT_LTR"/>
    <property type="match status" value="1"/>
</dbReference>
<evidence type="ECO:0000313" key="3">
    <source>
        <dbReference type="EnsemblMetazoa" id="AALFPA23_004817.P5979"/>
    </source>
</evidence>
<feature type="compositionally biased region" description="Basic and acidic residues" evidence="1">
    <location>
        <begin position="353"/>
        <end position="378"/>
    </location>
</feature>
<evidence type="ECO:0000259" key="2">
    <source>
        <dbReference type="PROSITE" id="PS50878"/>
    </source>
</evidence>
<reference evidence="3" key="2">
    <citation type="submission" date="2025-05" db="UniProtKB">
        <authorList>
            <consortium name="EnsemblMetazoa"/>
        </authorList>
    </citation>
    <scope>IDENTIFICATION</scope>
    <source>
        <strain evidence="3">Foshan</strain>
    </source>
</reference>
<dbReference type="PANTHER" id="PTHR24559:SF444">
    <property type="entry name" value="REVERSE TRANSCRIPTASE DOMAIN-CONTAINING PROTEIN"/>
    <property type="match status" value="1"/>
</dbReference>
<dbReference type="PROSITE" id="PS50878">
    <property type="entry name" value="RT_POL"/>
    <property type="match status" value="1"/>
</dbReference>
<feature type="region of interest" description="Disordered" evidence="1">
    <location>
        <begin position="983"/>
        <end position="1103"/>
    </location>
</feature>
<dbReference type="Gene3D" id="3.30.70.270">
    <property type="match status" value="1"/>
</dbReference>
<proteinExistence type="predicted"/>
<feature type="compositionally biased region" description="Low complexity" evidence="1">
    <location>
        <begin position="110"/>
        <end position="127"/>
    </location>
</feature>
<dbReference type="InterPro" id="IPR043128">
    <property type="entry name" value="Rev_trsase/Diguanyl_cyclase"/>
</dbReference>
<dbReference type="PANTHER" id="PTHR24559">
    <property type="entry name" value="TRANSPOSON TY3-I GAG-POL POLYPROTEIN"/>
    <property type="match status" value="1"/>
</dbReference>
<feature type="region of interest" description="Disordered" evidence="1">
    <location>
        <begin position="90"/>
        <end position="142"/>
    </location>
</feature>
<accession>A0ABM1Y1G9</accession>